<gene>
    <name evidence="1" type="ORF">PY05370</name>
</gene>
<reference evidence="1 2" key="1">
    <citation type="journal article" date="2002" name="Nature">
        <title>Genome sequence and comparative analysis of the model rodent malaria parasite Plasmodium yoelii yoelii.</title>
        <authorList>
            <person name="Carlton J.M."/>
            <person name="Angiuoli S.V."/>
            <person name="Suh B.B."/>
            <person name="Kooij T.W."/>
            <person name="Pertea M."/>
            <person name="Silva J.C."/>
            <person name="Ermolaeva M.D."/>
            <person name="Allen J.E."/>
            <person name="Selengut J.D."/>
            <person name="Koo H.L."/>
            <person name="Peterson J.D."/>
            <person name="Pop M."/>
            <person name="Kosack D.S."/>
            <person name="Shumway M.F."/>
            <person name="Bidwell S.L."/>
            <person name="Shallom S.J."/>
            <person name="van Aken S.E."/>
            <person name="Riedmuller S.B."/>
            <person name="Feldblyum T.V."/>
            <person name="Cho J.K."/>
            <person name="Quackenbush J."/>
            <person name="Sedegah M."/>
            <person name="Shoaibi A."/>
            <person name="Cummings L.M."/>
            <person name="Florens L."/>
            <person name="Yates J.R."/>
            <person name="Raine J.D."/>
            <person name="Sinden R.E."/>
            <person name="Harris M.A."/>
            <person name="Cunningham D.A."/>
            <person name="Preiser P.R."/>
            <person name="Bergman L.W."/>
            <person name="Vaidya A.B."/>
            <person name="van Lin L.H."/>
            <person name="Janse C.J."/>
            <person name="Waters A.P."/>
            <person name="Smith H.O."/>
            <person name="White O.R."/>
            <person name="Salzberg S.L."/>
            <person name="Venter J.C."/>
            <person name="Fraser C.M."/>
            <person name="Hoffman S.L."/>
            <person name="Gardner M.J."/>
            <person name="Carucci D.J."/>
        </authorList>
    </citation>
    <scope>NUCLEOTIDE SEQUENCE [LARGE SCALE GENOMIC DNA]</scope>
    <source>
        <strain evidence="1 2">17XNL</strain>
    </source>
</reference>
<dbReference type="Proteomes" id="UP000008553">
    <property type="component" value="Unassembled WGS sequence"/>
</dbReference>
<comment type="caution">
    <text evidence="1">The sequence shown here is derived from an EMBL/GenBank/DDBJ whole genome shotgun (WGS) entry which is preliminary data.</text>
</comment>
<dbReference type="PaxDb" id="73239-Q7RDQ1"/>
<dbReference type="EMBL" id="AABL01001696">
    <property type="protein sequence ID" value="EAA17386.1"/>
    <property type="molecule type" value="Genomic_DNA"/>
</dbReference>
<sequence>YITICMRRSNIKS</sequence>
<accession>Q7RDQ1</accession>
<evidence type="ECO:0000313" key="1">
    <source>
        <dbReference type="EMBL" id="EAA17386.1"/>
    </source>
</evidence>
<proteinExistence type="predicted"/>
<keyword evidence="2" id="KW-1185">Reference proteome</keyword>
<name>Q7RDQ1_PLAYO</name>
<feature type="non-terminal residue" evidence="1">
    <location>
        <position position="1"/>
    </location>
</feature>
<evidence type="ECO:0000313" key="2">
    <source>
        <dbReference type="Proteomes" id="UP000008553"/>
    </source>
</evidence>
<organism evidence="1 2">
    <name type="scientific">Plasmodium yoelii yoelii</name>
    <dbReference type="NCBI Taxonomy" id="73239"/>
    <lineage>
        <taxon>Eukaryota</taxon>
        <taxon>Sar</taxon>
        <taxon>Alveolata</taxon>
        <taxon>Apicomplexa</taxon>
        <taxon>Aconoidasida</taxon>
        <taxon>Haemosporida</taxon>
        <taxon>Plasmodiidae</taxon>
        <taxon>Plasmodium</taxon>
        <taxon>Plasmodium (Vinckeia)</taxon>
    </lineage>
</organism>
<protein>
    <submittedName>
        <fullName evidence="1">Uncharacterized protein</fullName>
    </submittedName>
</protein>
<dbReference type="InParanoid" id="Q7RDQ1"/>